<dbReference type="Gene3D" id="3.80.10.10">
    <property type="entry name" value="Ribonuclease Inhibitor"/>
    <property type="match status" value="1"/>
</dbReference>
<keyword evidence="2" id="KW-1185">Reference proteome</keyword>
<dbReference type="InterPro" id="IPR032675">
    <property type="entry name" value="LRR_dom_sf"/>
</dbReference>
<evidence type="ECO:0000313" key="2">
    <source>
        <dbReference type="Proteomes" id="UP000054270"/>
    </source>
</evidence>
<evidence type="ECO:0008006" key="3">
    <source>
        <dbReference type="Google" id="ProtNLM"/>
    </source>
</evidence>
<dbReference type="SUPFAM" id="SSF52047">
    <property type="entry name" value="RNI-like"/>
    <property type="match status" value="1"/>
</dbReference>
<gene>
    <name evidence="1" type="ORF">HYPSUDRAFT_69646</name>
</gene>
<name>A0A0D2NIK2_HYPSF</name>
<dbReference type="EMBL" id="KN817585">
    <property type="protein sequence ID" value="KJA18724.1"/>
    <property type="molecule type" value="Genomic_DNA"/>
</dbReference>
<protein>
    <recommendedName>
        <fullName evidence="3">F-box domain-containing protein</fullName>
    </recommendedName>
</protein>
<dbReference type="OMA" id="HAKRTME"/>
<organism evidence="1 2">
    <name type="scientific">Hypholoma sublateritium (strain FD-334 SS-4)</name>
    <dbReference type="NCBI Taxonomy" id="945553"/>
    <lineage>
        <taxon>Eukaryota</taxon>
        <taxon>Fungi</taxon>
        <taxon>Dikarya</taxon>
        <taxon>Basidiomycota</taxon>
        <taxon>Agaricomycotina</taxon>
        <taxon>Agaricomycetes</taxon>
        <taxon>Agaricomycetidae</taxon>
        <taxon>Agaricales</taxon>
        <taxon>Agaricineae</taxon>
        <taxon>Strophariaceae</taxon>
        <taxon>Hypholoma</taxon>
    </lineage>
</organism>
<proteinExistence type="predicted"/>
<accession>A0A0D2NIK2</accession>
<evidence type="ECO:0000313" key="1">
    <source>
        <dbReference type="EMBL" id="KJA18724.1"/>
    </source>
</evidence>
<sequence>MPPPDGPYRSEAALELVTLSPGPPEPASPGPIPSRSATTIIREERSPQAANPVRRSILKPPTFHFQFLIQSQAAHADNTISLPKHLSDRVPLELVYKIIDTLRRDKETLRRCALVCKLWLARARPLLLPKKFTVAVQSQTGSEIFSILTAPGSQLADFVHTLSVQSSATFTLRPQPFAFSADDRDAAARQSISFNHYLLPFIGNCRALRTLIFQGITIPPRAPANTSAIPAQIKALGHITRLELTRCAFSTFEELLFSVCARRSLQELTLADITVLQWPPARLPPHNLCLPRGLRMLDLSTPGQTLLLRWIASRDRIPPLRTVSLGGARDEDDQRTTSAFLRALGPSLEHLTLSLGRAAHDIDLAYNSCLQSLRISHYVIGGTGARGSIDPAGALVRLLRSVVSPHVVRIELAFVNAPQDVLLMPWASVSTELDAPQFAALKLLRIRLAGAKARWDGAVRKAFPRLARDQKIKILWDSLA</sequence>
<dbReference type="STRING" id="945553.A0A0D2NIK2"/>
<dbReference type="OrthoDB" id="2789810at2759"/>
<reference evidence="2" key="1">
    <citation type="submission" date="2014-04" db="EMBL/GenBank/DDBJ databases">
        <title>Evolutionary Origins and Diversification of the Mycorrhizal Mutualists.</title>
        <authorList>
            <consortium name="DOE Joint Genome Institute"/>
            <consortium name="Mycorrhizal Genomics Consortium"/>
            <person name="Kohler A."/>
            <person name="Kuo A."/>
            <person name="Nagy L.G."/>
            <person name="Floudas D."/>
            <person name="Copeland A."/>
            <person name="Barry K.W."/>
            <person name="Cichocki N."/>
            <person name="Veneault-Fourrey C."/>
            <person name="LaButti K."/>
            <person name="Lindquist E.A."/>
            <person name="Lipzen A."/>
            <person name="Lundell T."/>
            <person name="Morin E."/>
            <person name="Murat C."/>
            <person name="Riley R."/>
            <person name="Ohm R."/>
            <person name="Sun H."/>
            <person name="Tunlid A."/>
            <person name="Henrissat B."/>
            <person name="Grigoriev I.V."/>
            <person name="Hibbett D.S."/>
            <person name="Martin F."/>
        </authorList>
    </citation>
    <scope>NUCLEOTIDE SEQUENCE [LARGE SCALE GENOMIC DNA]</scope>
    <source>
        <strain evidence="2">FD-334 SS-4</strain>
    </source>
</reference>
<dbReference type="AlphaFoldDB" id="A0A0D2NIK2"/>
<dbReference type="Proteomes" id="UP000054270">
    <property type="component" value="Unassembled WGS sequence"/>
</dbReference>